<dbReference type="InterPro" id="IPR011703">
    <property type="entry name" value="ATPase_AAA-3"/>
</dbReference>
<dbReference type="PIRSF" id="PIRSF002849">
    <property type="entry name" value="AAA_ATPase_chaperone_MoxR_prd"/>
    <property type="match status" value="1"/>
</dbReference>
<feature type="domain" description="AAA+ ATPase" evidence="1">
    <location>
        <begin position="53"/>
        <end position="194"/>
    </location>
</feature>
<sequence length="327" mass="35938">MIQDPPQPPPVLAPPVRSPEGIRPAARAGLTALQAVVVGKESQVRRAFAALLAGGHVLLEDLPGVGKTTLAKGLSRILGGSFQRVQGTNDLLPSDLLGVHLWDAKEQSFRFQPGPVFCHVLLLDELNRIGPKTQSAMLEAMVEGQVTLDRSTHRLPDPFFVIATQNPLDHAGTFPLPESQLDRFSCALHLGYPDREAERRILKGEAGSERLDTLNPALDLEGWKQARAAVRAVRVSDAVLDYAERMVDRIRTEGGFCSTRAAKHWLGLAQAEAWLEGRDFITPDDLQSTLADTMAHRGSLDERRLSRNDRREQLARLLKELPVGWAG</sequence>
<accession>A0ABM8DPM4</accession>
<dbReference type="CDD" id="cd00009">
    <property type="entry name" value="AAA"/>
    <property type="match status" value="1"/>
</dbReference>
<protein>
    <submittedName>
        <fullName evidence="2">ATPase AAA</fullName>
    </submittedName>
</protein>
<keyword evidence="3" id="KW-1185">Reference proteome</keyword>
<evidence type="ECO:0000313" key="3">
    <source>
        <dbReference type="Proteomes" id="UP001242010"/>
    </source>
</evidence>
<dbReference type="InterPro" id="IPR050764">
    <property type="entry name" value="CbbQ/NirQ/NorQ/GpvN"/>
</dbReference>
<name>A0ABM8DPM4_9BACT</name>
<dbReference type="Pfam" id="PF17863">
    <property type="entry name" value="AAA_lid_2"/>
    <property type="match status" value="1"/>
</dbReference>
<dbReference type="Pfam" id="PF07726">
    <property type="entry name" value="AAA_3"/>
    <property type="match status" value="1"/>
</dbReference>
<dbReference type="InterPro" id="IPR003593">
    <property type="entry name" value="AAA+_ATPase"/>
</dbReference>
<dbReference type="EMBL" id="AP027079">
    <property type="protein sequence ID" value="BDU68962.1"/>
    <property type="molecule type" value="Genomic_DNA"/>
</dbReference>
<evidence type="ECO:0000313" key="2">
    <source>
        <dbReference type="EMBL" id="BDU68962.1"/>
    </source>
</evidence>
<dbReference type="PANTHER" id="PTHR42759">
    <property type="entry name" value="MOXR FAMILY PROTEIN"/>
    <property type="match status" value="1"/>
</dbReference>
<dbReference type="SMART" id="SM00382">
    <property type="entry name" value="AAA"/>
    <property type="match status" value="1"/>
</dbReference>
<gene>
    <name evidence="2" type="ORF">GETHOR_10630</name>
</gene>
<dbReference type="SUPFAM" id="SSF52540">
    <property type="entry name" value="P-loop containing nucleoside triphosphate hydrolases"/>
    <property type="match status" value="1"/>
</dbReference>
<dbReference type="Proteomes" id="UP001242010">
    <property type="component" value="Chromosome"/>
</dbReference>
<dbReference type="RefSeq" id="WP_286355595.1">
    <property type="nucleotide sequence ID" value="NZ_AP027079.1"/>
</dbReference>
<dbReference type="Gene3D" id="3.40.50.300">
    <property type="entry name" value="P-loop containing nucleotide triphosphate hydrolases"/>
    <property type="match status" value="1"/>
</dbReference>
<evidence type="ECO:0000259" key="1">
    <source>
        <dbReference type="SMART" id="SM00382"/>
    </source>
</evidence>
<dbReference type="Gene3D" id="1.10.8.80">
    <property type="entry name" value="Magnesium chelatase subunit I, C-Terminal domain"/>
    <property type="match status" value="1"/>
</dbReference>
<proteinExistence type="predicted"/>
<dbReference type="InterPro" id="IPR041628">
    <property type="entry name" value="ChlI/MoxR_AAA_lid"/>
</dbReference>
<dbReference type="PANTHER" id="PTHR42759:SF5">
    <property type="entry name" value="METHANOL DEHYDROGENASE REGULATOR"/>
    <property type="match status" value="1"/>
</dbReference>
<organism evidence="2 3">
    <name type="scientific">Geothrix oryzae</name>
    <dbReference type="NCBI Taxonomy" id="2927975"/>
    <lineage>
        <taxon>Bacteria</taxon>
        <taxon>Pseudomonadati</taxon>
        <taxon>Acidobacteriota</taxon>
        <taxon>Holophagae</taxon>
        <taxon>Holophagales</taxon>
        <taxon>Holophagaceae</taxon>
        <taxon>Geothrix</taxon>
    </lineage>
</organism>
<reference evidence="3" key="1">
    <citation type="journal article" date="2023" name="Int. J. Syst. Evol. Microbiol.">
        <title>Mesoterricola silvestris gen. nov., sp. nov., Mesoterricola sediminis sp. nov., Geothrix oryzae sp. nov., Geothrix edaphica sp. nov., Geothrix rubra sp. nov., and Geothrix limicola sp. nov., six novel members of Acidobacteriota isolated from soils.</title>
        <authorList>
            <person name="Itoh H."/>
            <person name="Sugisawa Y."/>
            <person name="Mise K."/>
            <person name="Xu Z."/>
            <person name="Kuniyasu M."/>
            <person name="Ushijima N."/>
            <person name="Kawano K."/>
            <person name="Kobayashi E."/>
            <person name="Shiratori Y."/>
            <person name="Masuda Y."/>
            <person name="Senoo K."/>
        </authorList>
    </citation>
    <scope>NUCLEOTIDE SEQUENCE [LARGE SCALE GENOMIC DNA]</scope>
    <source>
        <strain evidence="3">Red222</strain>
    </source>
</reference>
<dbReference type="InterPro" id="IPR027417">
    <property type="entry name" value="P-loop_NTPase"/>
</dbReference>